<comment type="caution">
    <text evidence="4">The sequence shown here is derived from an EMBL/GenBank/DDBJ whole genome shotgun (WGS) entry which is preliminary data.</text>
</comment>
<dbReference type="EMBL" id="MNUU01000004">
    <property type="protein sequence ID" value="OIO08674.1"/>
    <property type="molecule type" value="Genomic_DNA"/>
</dbReference>
<gene>
    <name evidence="4" type="ORF">AUJ27_00195</name>
</gene>
<sequence length="377" mass="42802">MPKILIVITKGEIGGAQNFVLNLAKKLKECKIEALVGYGCGDYLKNELKSAAIPYFNFKWLKRTHNPLANLFFIFELKNYLKNNNFSAVHFNSANALLGAIGAKLANKNITTIFTFHGLSVLDENYQAPKIIKIIYLLFFKILLLYVDKPIFISRKNLAQAQKIKLVKGGKIIFNGLEPRNLNFLSAGHAKNYFEKKFKINIQNKYLIGSIGRLVMAKNYEFIIDIFPEILKIKPEAALLIIGAGEKRKKFENMINNLKLADKIFLLGEINNACQYLKGFDLFVLPSRYEGLSITLIESLFAGTPILASSVGGNAEILDNSPNQLYEFNNKKEFLTKFKKLATDKNLSLSLGEKNLNQSKKFLLEETFKKYLKIYNK</sequence>
<dbReference type="SUPFAM" id="SSF53756">
    <property type="entry name" value="UDP-Glycosyltransferase/glycogen phosphorylase"/>
    <property type="match status" value="1"/>
</dbReference>
<dbReference type="InterPro" id="IPR001296">
    <property type="entry name" value="Glyco_trans_1"/>
</dbReference>
<evidence type="ECO:0000259" key="2">
    <source>
        <dbReference type="Pfam" id="PF00534"/>
    </source>
</evidence>
<evidence type="ECO:0000313" key="4">
    <source>
        <dbReference type="EMBL" id="OIO08674.1"/>
    </source>
</evidence>
<dbReference type="PANTHER" id="PTHR46401:SF2">
    <property type="entry name" value="GLYCOSYLTRANSFERASE WBBK-RELATED"/>
    <property type="match status" value="1"/>
</dbReference>
<dbReference type="Pfam" id="PF00534">
    <property type="entry name" value="Glycos_transf_1"/>
    <property type="match status" value="1"/>
</dbReference>
<protein>
    <recommendedName>
        <fullName evidence="6">Glycosyltransferase subfamily 4-like N-terminal domain-containing protein</fullName>
    </recommendedName>
</protein>
<evidence type="ECO:0008006" key="6">
    <source>
        <dbReference type="Google" id="ProtNLM"/>
    </source>
</evidence>
<dbReference type="Proteomes" id="UP000183192">
    <property type="component" value="Unassembled WGS sequence"/>
</dbReference>
<feature type="domain" description="Glycosyl transferase family 1" evidence="2">
    <location>
        <begin position="195"/>
        <end position="354"/>
    </location>
</feature>
<evidence type="ECO:0000256" key="1">
    <source>
        <dbReference type="ARBA" id="ARBA00022679"/>
    </source>
</evidence>
<evidence type="ECO:0000259" key="3">
    <source>
        <dbReference type="Pfam" id="PF13439"/>
    </source>
</evidence>
<dbReference type="PANTHER" id="PTHR46401">
    <property type="entry name" value="GLYCOSYLTRANSFERASE WBBK-RELATED"/>
    <property type="match status" value="1"/>
</dbReference>
<dbReference type="Gene3D" id="3.40.50.2000">
    <property type="entry name" value="Glycogen Phosphorylase B"/>
    <property type="match status" value="2"/>
</dbReference>
<accession>A0A1J4TA78</accession>
<feature type="domain" description="Glycosyltransferase subfamily 4-like N-terminal" evidence="3">
    <location>
        <begin position="13"/>
        <end position="163"/>
    </location>
</feature>
<organism evidence="4 5">
    <name type="scientific">Candidatus Falkowbacteria bacterium CG1_02_37_44</name>
    <dbReference type="NCBI Taxonomy" id="1805146"/>
    <lineage>
        <taxon>Bacteria</taxon>
        <taxon>Candidatus Falkowiibacteriota</taxon>
    </lineage>
</organism>
<reference evidence="4 5" key="1">
    <citation type="journal article" date="2016" name="Environ. Microbiol.">
        <title>Genomic resolution of a cold subsurface aquifer community provides metabolic insights for novel microbes adapted to high CO concentrations.</title>
        <authorList>
            <person name="Probst A.J."/>
            <person name="Castelle C.J."/>
            <person name="Singh A."/>
            <person name="Brown C.T."/>
            <person name="Anantharaman K."/>
            <person name="Sharon I."/>
            <person name="Hug L.A."/>
            <person name="Burstein D."/>
            <person name="Emerson J.B."/>
            <person name="Thomas B.C."/>
            <person name="Banfield J.F."/>
        </authorList>
    </citation>
    <scope>NUCLEOTIDE SEQUENCE [LARGE SCALE GENOMIC DNA]</scope>
    <source>
        <strain evidence="4">CG1_02_37_44</strain>
    </source>
</reference>
<dbReference type="InterPro" id="IPR028098">
    <property type="entry name" value="Glyco_trans_4-like_N"/>
</dbReference>
<dbReference type="GO" id="GO:0016757">
    <property type="term" value="F:glycosyltransferase activity"/>
    <property type="evidence" value="ECO:0007669"/>
    <property type="project" value="InterPro"/>
</dbReference>
<proteinExistence type="predicted"/>
<evidence type="ECO:0000313" key="5">
    <source>
        <dbReference type="Proteomes" id="UP000183192"/>
    </source>
</evidence>
<dbReference type="STRING" id="1805146.AUJ27_00195"/>
<dbReference type="AlphaFoldDB" id="A0A1J4TA78"/>
<keyword evidence="1" id="KW-0808">Transferase</keyword>
<dbReference type="Pfam" id="PF13439">
    <property type="entry name" value="Glyco_transf_4"/>
    <property type="match status" value="1"/>
</dbReference>
<name>A0A1J4TA78_9BACT</name>